<keyword evidence="5" id="KW-0239">DNA-directed DNA polymerase</keyword>
<proteinExistence type="inferred from homology"/>
<keyword evidence="4" id="KW-0235">DNA replication</keyword>
<protein>
    <recommendedName>
        <fullName evidence="1">DNA-directed DNA polymerase</fullName>
        <ecNumber evidence="1">2.7.7.7</ecNumber>
    </recommendedName>
</protein>
<dbReference type="InterPro" id="IPR008921">
    <property type="entry name" value="DNA_pol3_clamp-load_cplx_C"/>
</dbReference>
<dbReference type="EC" id="2.7.7.7" evidence="1"/>
<evidence type="ECO:0000256" key="4">
    <source>
        <dbReference type="ARBA" id="ARBA00022705"/>
    </source>
</evidence>
<dbReference type="KEGG" id="lvs:LOKVESSMR4R_03763"/>
<keyword evidence="3" id="KW-0548">Nucleotidyltransferase</keyword>
<evidence type="ECO:0000256" key="7">
    <source>
        <dbReference type="ARBA" id="ARBA00049244"/>
    </source>
</evidence>
<evidence type="ECO:0000256" key="2">
    <source>
        <dbReference type="ARBA" id="ARBA00022679"/>
    </source>
</evidence>
<dbReference type="SUPFAM" id="SSF48019">
    <property type="entry name" value="post-AAA+ oligomerization domain-like"/>
    <property type="match status" value="1"/>
</dbReference>
<evidence type="ECO:0000256" key="6">
    <source>
        <dbReference type="ARBA" id="ARBA00034754"/>
    </source>
</evidence>
<evidence type="ECO:0000256" key="1">
    <source>
        <dbReference type="ARBA" id="ARBA00012417"/>
    </source>
</evidence>
<dbReference type="GO" id="GO:0003677">
    <property type="term" value="F:DNA binding"/>
    <property type="evidence" value="ECO:0007669"/>
    <property type="project" value="InterPro"/>
</dbReference>
<dbReference type="RefSeq" id="WP_087211978.1">
    <property type="nucleotide sequence ID" value="NZ_CP021431.1"/>
</dbReference>
<keyword evidence="9" id="KW-1185">Reference proteome</keyword>
<reference evidence="8 9" key="1">
    <citation type="submission" date="2017-05" db="EMBL/GenBank/DDBJ databases">
        <title>Genome Sequence of Loktanella vestfoldensis Strain SMR4r Isolated from a Culture of the Diatom Skeletonema marinoi.</title>
        <authorList>
            <person name="Topel M."/>
            <person name="Pinder M.I.M."/>
            <person name="Johansson O.N."/>
            <person name="Kourtchenko O."/>
            <person name="Godhe A."/>
            <person name="Clarke A.K."/>
        </authorList>
    </citation>
    <scope>NUCLEOTIDE SEQUENCE [LARGE SCALE GENOMIC DNA]</scope>
    <source>
        <strain evidence="8 9">SMR4r</strain>
    </source>
</reference>
<evidence type="ECO:0000313" key="9">
    <source>
        <dbReference type="Proteomes" id="UP000195273"/>
    </source>
</evidence>
<accession>A0A1Y0EHW5</accession>
<dbReference type="PANTHER" id="PTHR34388">
    <property type="entry name" value="DNA POLYMERASE III SUBUNIT DELTA"/>
    <property type="match status" value="1"/>
</dbReference>
<name>A0A1Y0EHW5_9RHOB</name>
<evidence type="ECO:0000256" key="3">
    <source>
        <dbReference type="ARBA" id="ARBA00022695"/>
    </source>
</evidence>
<evidence type="ECO:0000313" key="8">
    <source>
        <dbReference type="EMBL" id="ARU03028.1"/>
    </source>
</evidence>
<comment type="catalytic activity">
    <reaction evidence="7">
        <text>DNA(n) + a 2'-deoxyribonucleoside 5'-triphosphate = DNA(n+1) + diphosphate</text>
        <dbReference type="Rhea" id="RHEA:22508"/>
        <dbReference type="Rhea" id="RHEA-COMP:17339"/>
        <dbReference type="Rhea" id="RHEA-COMP:17340"/>
        <dbReference type="ChEBI" id="CHEBI:33019"/>
        <dbReference type="ChEBI" id="CHEBI:61560"/>
        <dbReference type="ChEBI" id="CHEBI:173112"/>
        <dbReference type="EC" id="2.7.7.7"/>
    </reaction>
</comment>
<gene>
    <name evidence="8" type="ORF">LOKVESSMR4R_03763</name>
</gene>
<dbReference type="Gene3D" id="1.20.272.10">
    <property type="match status" value="1"/>
</dbReference>
<comment type="similarity">
    <text evidence="6">Belongs to the DNA polymerase HolA subunit family.</text>
</comment>
<dbReference type="GO" id="GO:0003887">
    <property type="term" value="F:DNA-directed DNA polymerase activity"/>
    <property type="evidence" value="ECO:0007669"/>
    <property type="project" value="UniProtKB-KW"/>
</dbReference>
<evidence type="ECO:0000256" key="5">
    <source>
        <dbReference type="ARBA" id="ARBA00022932"/>
    </source>
</evidence>
<dbReference type="STRING" id="1122181.GCA_000382265_02535"/>
<dbReference type="InterPro" id="IPR005790">
    <property type="entry name" value="DNA_polIII_delta"/>
</dbReference>
<organism evidence="8 9">
    <name type="scientific">Yoonia vestfoldensis</name>
    <dbReference type="NCBI Taxonomy" id="245188"/>
    <lineage>
        <taxon>Bacteria</taxon>
        <taxon>Pseudomonadati</taxon>
        <taxon>Pseudomonadota</taxon>
        <taxon>Alphaproteobacteria</taxon>
        <taxon>Rhodobacterales</taxon>
        <taxon>Paracoccaceae</taxon>
        <taxon>Yoonia</taxon>
    </lineage>
</organism>
<dbReference type="NCBIfam" id="TIGR01128">
    <property type="entry name" value="holA"/>
    <property type="match status" value="1"/>
</dbReference>
<dbReference type="AlphaFoldDB" id="A0A1Y0EHW5"/>
<dbReference type="InterPro" id="IPR027417">
    <property type="entry name" value="P-loop_NTPase"/>
</dbReference>
<keyword evidence="2" id="KW-0808">Transferase</keyword>
<dbReference type="Gene3D" id="3.40.50.300">
    <property type="entry name" value="P-loop containing nucleotide triphosphate hydrolases"/>
    <property type="match status" value="1"/>
</dbReference>
<dbReference type="OrthoDB" id="9804983at2"/>
<sequence length="340" mass="36486">MKLAGDAAAGYLRKPDPAHAGLLIFGADPMRVAAKRQQAIAALIGPQGEEEMRLTRINAADLRKDAALLDDAIKAQGFFPGHRVAFVEDATDTLSKLIEAALADWRQGDAQLVVTAGQLTAKSTLRKAFETHRNAMAIGIYDDPPSMSDIARALSDAGLDQPGRDVMDALFALANTLEPGDFRQTVDKVGLYKQGDATPLTIADIMANAPQSAEVDVDDVLDVVTAGQVDQLGPVLRGLYAQGVTPVTLCIGAMRHFRRLHVVASDPGGASSGVARLRPPVFGPRRDKIARQVTHWGRDRLEKALTALTDTDLQLRSASTAPQAALMERTLIRLAMMARR</sequence>
<dbReference type="GO" id="GO:0006261">
    <property type="term" value="P:DNA-templated DNA replication"/>
    <property type="evidence" value="ECO:0007669"/>
    <property type="project" value="TreeGrafter"/>
</dbReference>
<dbReference type="PANTHER" id="PTHR34388:SF1">
    <property type="entry name" value="DNA POLYMERASE III SUBUNIT DELTA"/>
    <property type="match status" value="1"/>
</dbReference>
<dbReference type="EMBL" id="CP021431">
    <property type="protein sequence ID" value="ARU03028.1"/>
    <property type="molecule type" value="Genomic_DNA"/>
</dbReference>
<dbReference type="GO" id="GO:0009360">
    <property type="term" value="C:DNA polymerase III complex"/>
    <property type="evidence" value="ECO:0007669"/>
    <property type="project" value="TreeGrafter"/>
</dbReference>
<dbReference type="Proteomes" id="UP000195273">
    <property type="component" value="Chromosome"/>
</dbReference>